<feature type="region of interest" description="Disordered" evidence="1">
    <location>
        <begin position="1"/>
        <end position="35"/>
    </location>
</feature>
<dbReference type="RefSeq" id="XP_066710543.1">
    <property type="nucleotide sequence ID" value="XM_066861433.1"/>
</dbReference>
<dbReference type="Proteomes" id="UP001480595">
    <property type="component" value="Unassembled WGS sequence"/>
</dbReference>
<evidence type="ECO:0000256" key="1">
    <source>
        <dbReference type="SAM" id="MobiDB-lite"/>
    </source>
</evidence>
<comment type="caution">
    <text evidence="2">The sequence shown here is derived from an EMBL/GenBank/DDBJ whole genome shotgun (WGS) entry which is preliminary data.</text>
</comment>
<evidence type="ECO:0000313" key="3">
    <source>
        <dbReference type="Proteomes" id="UP001480595"/>
    </source>
</evidence>
<reference evidence="2 3" key="1">
    <citation type="submission" date="2023-01" db="EMBL/GenBank/DDBJ databases">
        <title>Analysis of 21 Apiospora genomes using comparative genomics revels a genus with tremendous synthesis potential of carbohydrate active enzymes and secondary metabolites.</title>
        <authorList>
            <person name="Sorensen T."/>
        </authorList>
    </citation>
    <scope>NUCLEOTIDE SEQUENCE [LARGE SCALE GENOMIC DNA]</scope>
    <source>
        <strain evidence="2 3">CBS 135458</strain>
    </source>
</reference>
<gene>
    <name evidence="2" type="ORF">PG994_010024</name>
</gene>
<keyword evidence="3" id="KW-1185">Reference proteome</keyword>
<dbReference type="EMBL" id="JAQQWL010000011">
    <property type="protein sequence ID" value="KAK8048294.1"/>
    <property type="molecule type" value="Genomic_DNA"/>
</dbReference>
<protein>
    <submittedName>
        <fullName evidence="2">Uncharacterized protein</fullName>
    </submittedName>
</protein>
<name>A0ABR1TNV9_9PEZI</name>
<proteinExistence type="predicted"/>
<evidence type="ECO:0000313" key="2">
    <source>
        <dbReference type="EMBL" id="KAK8048294.1"/>
    </source>
</evidence>
<feature type="compositionally biased region" description="Basic and acidic residues" evidence="1">
    <location>
        <begin position="26"/>
        <end position="35"/>
    </location>
</feature>
<organism evidence="2 3">
    <name type="scientific">Apiospora phragmitis</name>
    <dbReference type="NCBI Taxonomy" id="2905665"/>
    <lineage>
        <taxon>Eukaryota</taxon>
        <taxon>Fungi</taxon>
        <taxon>Dikarya</taxon>
        <taxon>Ascomycota</taxon>
        <taxon>Pezizomycotina</taxon>
        <taxon>Sordariomycetes</taxon>
        <taxon>Xylariomycetidae</taxon>
        <taxon>Amphisphaeriales</taxon>
        <taxon>Apiosporaceae</taxon>
        <taxon>Apiospora</taxon>
    </lineage>
</organism>
<sequence>MQKPPTPKIKATEERHQGHSLPEPPEPPKWHELTDVNPRQEWRPVFRRDKSMYLGWVSWVFDNMADLYEYRAWDARVCAELRVRGLEGDRYWRLEHMR</sequence>
<accession>A0ABR1TNV9</accession>
<dbReference type="GeneID" id="92094496"/>